<dbReference type="Proteomes" id="UP001294412">
    <property type="component" value="Unassembled WGS sequence"/>
</dbReference>
<sequence length="105" mass="11964">MIRAGKLDRRIVIERETEMVDDAGRVARAWAPIATVRAELVTFTVEEEARAFGEASPADLVFKLRYLPGIRTADRVSYNGKAFNIRRIVEIGRRRGMELRVETSE</sequence>
<dbReference type="EMBL" id="JAXLPB010000001">
    <property type="protein sequence ID" value="MDY8107767.1"/>
    <property type="molecule type" value="Genomic_DNA"/>
</dbReference>
<protein>
    <submittedName>
        <fullName evidence="1">Phage head closure protein</fullName>
    </submittedName>
</protein>
<gene>
    <name evidence="1" type="ORF">U0C82_01225</name>
</gene>
<keyword evidence="2" id="KW-1185">Reference proteome</keyword>
<dbReference type="RefSeq" id="WP_322185073.1">
    <property type="nucleotide sequence ID" value="NZ_JAXLPB010000001.1"/>
</dbReference>
<evidence type="ECO:0000313" key="2">
    <source>
        <dbReference type="Proteomes" id="UP001294412"/>
    </source>
</evidence>
<dbReference type="Pfam" id="PF05521">
    <property type="entry name" value="Phage_HCP"/>
    <property type="match status" value="1"/>
</dbReference>
<evidence type="ECO:0000313" key="1">
    <source>
        <dbReference type="EMBL" id="MDY8107767.1"/>
    </source>
</evidence>
<dbReference type="NCBIfam" id="TIGR01563">
    <property type="entry name" value="gp16_SPP1"/>
    <property type="match status" value="1"/>
</dbReference>
<dbReference type="Gene3D" id="2.40.10.270">
    <property type="entry name" value="Bacteriophage SPP1 head-tail adaptor protein"/>
    <property type="match status" value="1"/>
</dbReference>
<reference evidence="1 2" key="1">
    <citation type="submission" date="2023-12" db="EMBL/GenBank/DDBJ databases">
        <title>Description of Novel Strain Fulvimarina sp. 2208YS6-2-32 isolated from Uroteuthis (Photololigo) edulis.</title>
        <authorList>
            <person name="Park J.-S."/>
        </authorList>
    </citation>
    <scope>NUCLEOTIDE SEQUENCE [LARGE SCALE GENOMIC DNA]</scope>
    <source>
        <strain evidence="1 2">2208YS6-2-32</strain>
    </source>
</reference>
<proteinExistence type="predicted"/>
<dbReference type="InterPro" id="IPR038666">
    <property type="entry name" value="SSP1_head-tail_sf"/>
</dbReference>
<accession>A0ABU5HXE8</accession>
<organism evidence="1 2">
    <name type="scientific">Fulvimarina uroteuthidis</name>
    <dbReference type="NCBI Taxonomy" id="3098149"/>
    <lineage>
        <taxon>Bacteria</taxon>
        <taxon>Pseudomonadati</taxon>
        <taxon>Pseudomonadota</taxon>
        <taxon>Alphaproteobacteria</taxon>
        <taxon>Hyphomicrobiales</taxon>
        <taxon>Aurantimonadaceae</taxon>
        <taxon>Fulvimarina</taxon>
    </lineage>
</organism>
<name>A0ABU5HXE8_9HYPH</name>
<comment type="caution">
    <text evidence="1">The sequence shown here is derived from an EMBL/GenBank/DDBJ whole genome shotgun (WGS) entry which is preliminary data.</text>
</comment>
<dbReference type="InterPro" id="IPR008767">
    <property type="entry name" value="Phage_SPP1_head-tail_adaptor"/>
</dbReference>